<feature type="compositionally biased region" description="Basic and acidic residues" evidence="2">
    <location>
        <begin position="1326"/>
        <end position="1352"/>
    </location>
</feature>
<feature type="region of interest" description="Disordered" evidence="2">
    <location>
        <begin position="1290"/>
        <end position="1352"/>
    </location>
</feature>
<feature type="compositionally biased region" description="Basic and acidic residues" evidence="2">
    <location>
        <begin position="358"/>
        <end position="376"/>
    </location>
</feature>
<feature type="compositionally biased region" description="Polar residues" evidence="2">
    <location>
        <begin position="180"/>
        <end position="193"/>
    </location>
</feature>
<feature type="region of interest" description="Disordered" evidence="2">
    <location>
        <begin position="1074"/>
        <end position="1101"/>
    </location>
</feature>
<feature type="compositionally biased region" description="Basic and acidic residues" evidence="2">
    <location>
        <begin position="323"/>
        <end position="333"/>
    </location>
</feature>
<feature type="region of interest" description="Disordered" evidence="2">
    <location>
        <begin position="729"/>
        <end position="772"/>
    </location>
</feature>
<feature type="domain" description="C2H2-type" evidence="3">
    <location>
        <begin position="43"/>
        <end position="71"/>
    </location>
</feature>
<reference evidence="4 5" key="1">
    <citation type="submission" date="2011-02" db="EMBL/GenBank/DDBJ databases">
        <title>The Genome Sequence of Sphaeroforma arctica JP610.</title>
        <authorList>
            <consortium name="The Broad Institute Genome Sequencing Platform"/>
            <person name="Russ C."/>
            <person name="Cuomo C."/>
            <person name="Young S.K."/>
            <person name="Zeng Q."/>
            <person name="Gargeya S."/>
            <person name="Alvarado L."/>
            <person name="Berlin A."/>
            <person name="Chapman S.B."/>
            <person name="Chen Z."/>
            <person name="Freedman E."/>
            <person name="Gellesch M."/>
            <person name="Goldberg J."/>
            <person name="Griggs A."/>
            <person name="Gujja S."/>
            <person name="Heilman E."/>
            <person name="Heiman D."/>
            <person name="Howarth C."/>
            <person name="Mehta T."/>
            <person name="Neiman D."/>
            <person name="Pearson M."/>
            <person name="Roberts A."/>
            <person name="Saif S."/>
            <person name="Shea T."/>
            <person name="Shenoy N."/>
            <person name="Sisk P."/>
            <person name="Stolte C."/>
            <person name="Sykes S."/>
            <person name="White J."/>
            <person name="Yandava C."/>
            <person name="Burger G."/>
            <person name="Gray M.W."/>
            <person name="Holland P.W.H."/>
            <person name="King N."/>
            <person name="Lang F.B.F."/>
            <person name="Roger A.J."/>
            <person name="Ruiz-Trillo I."/>
            <person name="Haas B."/>
            <person name="Nusbaum C."/>
            <person name="Birren B."/>
        </authorList>
    </citation>
    <scope>NUCLEOTIDE SEQUENCE [LARGE SCALE GENOMIC DNA]</scope>
    <source>
        <strain evidence="4 5">JP610</strain>
    </source>
</reference>
<name>A0A0L0FF27_9EUKA</name>
<evidence type="ECO:0000259" key="3">
    <source>
        <dbReference type="PROSITE" id="PS50157"/>
    </source>
</evidence>
<keyword evidence="1" id="KW-0862">Zinc</keyword>
<feature type="compositionally biased region" description="Basic and acidic residues" evidence="2">
    <location>
        <begin position="1400"/>
        <end position="1412"/>
    </location>
</feature>
<dbReference type="PROSITE" id="PS00028">
    <property type="entry name" value="ZINC_FINGER_C2H2_1"/>
    <property type="match status" value="1"/>
</dbReference>
<dbReference type="PROSITE" id="PS50157">
    <property type="entry name" value="ZINC_FINGER_C2H2_2"/>
    <property type="match status" value="1"/>
</dbReference>
<evidence type="ECO:0000313" key="4">
    <source>
        <dbReference type="EMBL" id="KNC75382.1"/>
    </source>
</evidence>
<feature type="region of interest" description="Disordered" evidence="2">
    <location>
        <begin position="1375"/>
        <end position="1422"/>
    </location>
</feature>
<organism evidence="4 5">
    <name type="scientific">Sphaeroforma arctica JP610</name>
    <dbReference type="NCBI Taxonomy" id="667725"/>
    <lineage>
        <taxon>Eukaryota</taxon>
        <taxon>Ichthyosporea</taxon>
        <taxon>Ichthyophonida</taxon>
        <taxon>Sphaeroforma</taxon>
    </lineage>
</organism>
<feature type="compositionally biased region" description="Basic residues" evidence="2">
    <location>
        <begin position="849"/>
        <end position="861"/>
    </location>
</feature>
<evidence type="ECO:0000256" key="2">
    <source>
        <dbReference type="SAM" id="MobiDB-lite"/>
    </source>
</evidence>
<feature type="compositionally biased region" description="Polar residues" evidence="2">
    <location>
        <begin position="1466"/>
        <end position="1478"/>
    </location>
</feature>
<proteinExistence type="predicted"/>
<feature type="compositionally biased region" description="Basic residues" evidence="2">
    <location>
        <begin position="1452"/>
        <end position="1464"/>
    </location>
</feature>
<keyword evidence="5" id="KW-1185">Reference proteome</keyword>
<feature type="compositionally biased region" description="Low complexity" evidence="2">
    <location>
        <begin position="806"/>
        <end position="818"/>
    </location>
</feature>
<feature type="compositionally biased region" description="Polar residues" evidence="2">
    <location>
        <begin position="661"/>
        <end position="682"/>
    </location>
</feature>
<feature type="compositionally biased region" description="Basic and acidic residues" evidence="2">
    <location>
        <begin position="194"/>
        <end position="204"/>
    </location>
</feature>
<keyword evidence="1" id="KW-0863">Zinc-finger</keyword>
<feature type="region of interest" description="Disordered" evidence="2">
    <location>
        <begin position="160"/>
        <end position="265"/>
    </location>
</feature>
<accession>A0A0L0FF27</accession>
<keyword evidence="1" id="KW-0479">Metal-binding</keyword>
<feature type="region of interest" description="Disordered" evidence="2">
    <location>
        <begin position="425"/>
        <end position="597"/>
    </location>
</feature>
<feature type="compositionally biased region" description="Basic and acidic residues" evidence="2">
    <location>
        <begin position="437"/>
        <end position="452"/>
    </location>
</feature>
<feature type="region of interest" description="Disordered" evidence="2">
    <location>
        <begin position="1118"/>
        <end position="1141"/>
    </location>
</feature>
<feature type="compositionally biased region" description="Low complexity" evidence="2">
    <location>
        <begin position="239"/>
        <end position="250"/>
    </location>
</feature>
<feature type="region of interest" description="Disordered" evidence="2">
    <location>
        <begin position="804"/>
        <end position="881"/>
    </location>
</feature>
<feature type="compositionally biased region" description="Polar residues" evidence="2">
    <location>
        <begin position="1303"/>
        <end position="1325"/>
    </location>
</feature>
<sequence>MALANDRTDTKVTLVHDVKEEETNKNVSKRRVRKVYTENELSFLCEYCNRGYASDHARNQHIRLKHVGTAPQSRPRTRIVYLPKNAAIVYSAITPNTLRPLASATYVYGGQPEYRRFGQANSVAKRLISSIKCNRGQPQHVRASMLSQAMPWRQTVHQFTAKKPMSTSTKTVVGTKEDVTTSNVNSATSITTLSHEENDLESKSRPTASEESSHTDRKVGERSRVSVTKKRNYIVPDIGRSFSSGNSSGSAVTAKPSPVIGKKGSRVQQLGSKLLGACDSAKKLQDRDEDESFTISEKAPISDTHNKVTRVHSYTQKVGPRKSISEHNKEKSSKGRKQSAASTRTDAHSLVVKSLLAQEKHNGHKERSTLSDRADESPTDLRAQKSACAYALDSISSPKLNCEDRECKKLLAAKNVSYDEAIEMQTSQAEDGEEMDERTSSDNETGLRDCNRNIDQFQTAKSDDSSSMRNFLEYSTGSTGTGHAGSSEENNVNEQSLEMDTSGSDRQNPEMETSGSDSGGSESGNNMGDSDTGSDTTTDNAMITKNGQMAQRNNDGVATDTSSMSITVNSSQSSEGGTTDQTKNNMQSEDGKRLGSADATINSSEINDSEYEFGLELYAGLLRADAASFITEYPYKVKLEMEISGSDGASDSGTTPVEPDSGNSAQHNADGVSTRQPQSQSVDRSDVKGNEGTDNIGYFLLNMETTNDFNETDIDLDIFETLAQSLPRCTSAARQRPKPQRLAAPEARSRRANANAGMGQSRPSPSPVLEHPSMTDKCIWEVSTLEARNGKPVFHSMHKAIRGRVSSGAETESTSATTPYSDSSQLNATDSGNGSAYHSTQVYDIEHSKHQHPHHQRKRRGLREQGAGTCDMASASMSQTQRSHVHTQFDTSMMNTRKSTPQEATGRLSSGPGCCDGACFPALNEYGVQMFASGNAIGRVRNNCSQWPQSGDYIPHTLDTTVRKSKGAHTNTNINFDGTYNPRMVGKTNFASNSSYNNARRSDPMNTGAQEDCYNPNTDPNRDSRFNHAYAYSAGGQNRSSSFGPGTGSSPLECTCCRSCSKQAVEVYVSSCDGQSAPDTDAHGAQVSHTGSARSASGLPVPDAYYLDTEQIQIMSEAQSRNKQEQNEDARLRPSVSGSDPMHSDYLRDIINLVPEAQGDVRACTRESDMDLEKHRGSYAVVDTMTPVRGLASWDGNTTGVSQTPSFNPRTYTNFDASAYPDEVYRLMMDSTYTDESAIGDTNLLTNFVDDELAKGTGAPRSENPATITKELLSFLDHLLSDSNPTQHLVTEAGEGRRPQPRGSGSLNEAQNVFVNSTTGTNCTRNAERDDRQPDRPTKGRSDRSSQTEDNRMRALRDCGEQFLSTNLGRVQQCGSVETSRGDVGAVDDETLTSGESDTTDSKLGRMNDTHFRTNPKRAGYANNHKQYPCNNTGHHNTAHGTQAYSQALQQHGHHVGDKHRHGVKYNSSTNHRCSNTN</sequence>
<feature type="region of interest" description="Disordered" evidence="2">
    <location>
        <begin position="280"/>
        <end position="379"/>
    </location>
</feature>
<evidence type="ECO:0000256" key="1">
    <source>
        <dbReference type="PROSITE-ProRule" id="PRU00042"/>
    </source>
</evidence>
<feature type="compositionally biased region" description="Low complexity" evidence="2">
    <location>
        <begin position="523"/>
        <end position="539"/>
    </location>
</feature>
<feature type="region of interest" description="Disordered" evidence="2">
    <location>
        <begin position="646"/>
        <end position="690"/>
    </location>
</feature>
<feature type="compositionally biased region" description="Polar residues" evidence="2">
    <location>
        <begin position="488"/>
        <end position="506"/>
    </location>
</feature>
<feature type="compositionally biased region" description="Basic and acidic residues" evidence="2">
    <location>
        <begin position="1120"/>
        <end position="1132"/>
    </location>
</feature>
<feature type="compositionally biased region" description="Polar residues" evidence="2">
    <location>
        <begin position="819"/>
        <end position="842"/>
    </location>
</feature>
<feature type="compositionally biased region" description="Polar residues" evidence="2">
    <location>
        <begin position="540"/>
        <end position="588"/>
    </location>
</feature>
<feature type="region of interest" description="Disordered" evidence="2">
    <location>
        <begin position="1449"/>
        <end position="1478"/>
    </location>
</feature>
<protein>
    <recommendedName>
        <fullName evidence="3">C2H2-type domain-containing protein</fullName>
    </recommendedName>
</protein>
<gene>
    <name evidence="4" type="ORF">SARC_12091</name>
</gene>
<feature type="compositionally biased region" description="Basic and acidic residues" evidence="2">
    <location>
        <begin position="211"/>
        <end position="224"/>
    </location>
</feature>
<evidence type="ECO:0000313" key="5">
    <source>
        <dbReference type="Proteomes" id="UP000054560"/>
    </source>
</evidence>
<feature type="compositionally biased region" description="Polar residues" evidence="2">
    <location>
        <begin position="1004"/>
        <end position="1019"/>
    </location>
</feature>
<dbReference type="InterPro" id="IPR013087">
    <property type="entry name" value="Znf_C2H2_type"/>
</dbReference>
<dbReference type="GeneID" id="25912595"/>
<dbReference type="GO" id="GO:0008270">
    <property type="term" value="F:zinc ion binding"/>
    <property type="evidence" value="ECO:0007669"/>
    <property type="project" value="UniProtKB-KW"/>
</dbReference>
<dbReference type="RefSeq" id="XP_014149284.1">
    <property type="nucleotide sequence ID" value="XM_014293809.1"/>
</dbReference>
<dbReference type="EMBL" id="KQ243660">
    <property type="protein sequence ID" value="KNC75382.1"/>
    <property type="molecule type" value="Genomic_DNA"/>
</dbReference>
<feature type="region of interest" description="Disordered" evidence="2">
    <location>
        <begin position="991"/>
        <end position="1026"/>
    </location>
</feature>
<dbReference type="Proteomes" id="UP000054560">
    <property type="component" value="Unassembled WGS sequence"/>
</dbReference>